<name>A0A0P0A945_9RHOB</name>
<dbReference type="PATRIC" id="fig|1397108.4.peg.1139"/>
<protein>
    <submittedName>
        <fullName evidence="1">Uncharacterized protein</fullName>
    </submittedName>
</protein>
<reference evidence="1 2" key="1">
    <citation type="submission" date="2015-05" db="EMBL/GenBank/DDBJ databases">
        <authorList>
            <person name="Wang D.B."/>
            <person name="Wang M."/>
        </authorList>
    </citation>
    <scope>NUCLEOTIDE SEQUENCE [LARGE SCALE GENOMIC DNA]</scope>
    <source>
        <strain evidence="1 2">IMCC 12053</strain>
    </source>
</reference>
<gene>
    <name evidence="1" type="ORF">IMCC12053_1110</name>
</gene>
<dbReference type="KEGG" id="cmar:IMCC12053_1110"/>
<dbReference type="Proteomes" id="UP000064920">
    <property type="component" value="Chromosome"/>
</dbReference>
<proteinExistence type="predicted"/>
<evidence type="ECO:0000313" key="2">
    <source>
        <dbReference type="Proteomes" id="UP000064920"/>
    </source>
</evidence>
<dbReference type="STRING" id="1397108.IMCC12053_1110"/>
<keyword evidence="2" id="KW-1185">Reference proteome</keyword>
<dbReference type="EMBL" id="CP012023">
    <property type="protein sequence ID" value="ALI55058.1"/>
    <property type="molecule type" value="Genomic_DNA"/>
</dbReference>
<sequence>MSRLSLRLGARLSAQSAKMWELRLISDISLWHILLCLMPLR</sequence>
<evidence type="ECO:0000313" key="1">
    <source>
        <dbReference type="EMBL" id="ALI55058.1"/>
    </source>
</evidence>
<organism evidence="1 2">
    <name type="scientific">Celeribacter marinus</name>
    <dbReference type="NCBI Taxonomy" id="1397108"/>
    <lineage>
        <taxon>Bacteria</taxon>
        <taxon>Pseudomonadati</taxon>
        <taxon>Pseudomonadota</taxon>
        <taxon>Alphaproteobacteria</taxon>
        <taxon>Rhodobacterales</taxon>
        <taxon>Roseobacteraceae</taxon>
        <taxon>Celeribacter</taxon>
    </lineage>
</organism>
<dbReference type="AlphaFoldDB" id="A0A0P0A945"/>
<accession>A0A0P0A945</accession>